<protein>
    <submittedName>
        <fullName evidence="1">HDC17368</fullName>
    </submittedName>
</protein>
<organism evidence="1">
    <name type="scientific">Drosophila melanogaster</name>
    <name type="common">Fruit fly</name>
    <dbReference type="NCBI Taxonomy" id="7227"/>
    <lineage>
        <taxon>Eukaryota</taxon>
        <taxon>Metazoa</taxon>
        <taxon>Ecdysozoa</taxon>
        <taxon>Arthropoda</taxon>
        <taxon>Hexapoda</taxon>
        <taxon>Insecta</taxon>
        <taxon>Pterygota</taxon>
        <taxon>Neoptera</taxon>
        <taxon>Endopterygota</taxon>
        <taxon>Diptera</taxon>
        <taxon>Brachycera</taxon>
        <taxon>Muscomorpha</taxon>
        <taxon>Ephydroidea</taxon>
        <taxon>Drosophilidae</taxon>
        <taxon>Drosophila</taxon>
        <taxon>Sophophora</taxon>
    </lineage>
</organism>
<dbReference type="AlphaFoldDB" id="Q6IIQ2"/>
<reference evidence="1" key="1">
    <citation type="journal article" date="2003" name="Genome Biol.">
        <title>An integrated gene annotation and transcriptional profiling approach towards the full gene content of the Drosophila genome.</title>
        <authorList>
            <person name="Hild M."/>
            <person name="Beckmann B."/>
            <person name="Haas S.A."/>
            <person name="Koch B."/>
            <person name="Solovyev V."/>
            <person name="Busold C."/>
            <person name="Fellenberg K."/>
            <person name="Boutros M."/>
            <person name="Vingron M."/>
            <person name="Sauer F."/>
            <person name="Hoheisel J.D."/>
            <person name="Paro R."/>
        </authorList>
    </citation>
    <scope>NUCLEOTIDE SEQUENCE</scope>
</reference>
<name>Q6IIQ2_DROME</name>
<evidence type="ECO:0000313" key="1">
    <source>
        <dbReference type="EMBL" id="DAA03214.1"/>
    </source>
</evidence>
<sequence>MAQTRLDAEVSVDEADTTYGVQIEVLPEGHPRDPQAAQGSRLAGFCLMRRLS</sequence>
<gene>
    <name evidence="1" type="ORF">HDC17368</name>
</gene>
<proteinExistence type="predicted"/>
<dbReference type="EMBL" id="BK003014">
    <property type="protein sequence ID" value="DAA03214.1"/>
    <property type="molecule type" value="Genomic_DNA"/>
</dbReference>
<accession>Q6IIQ2</accession>